<proteinExistence type="predicted"/>
<dbReference type="Gene3D" id="3.40.1410.10">
    <property type="entry name" value="Chorismate lyase-like"/>
    <property type="match status" value="1"/>
</dbReference>
<keyword evidence="6" id="KW-1185">Reference proteome</keyword>
<dbReference type="PROSITE" id="PS50949">
    <property type="entry name" value="HTH_GNTR"/>
    <property type="match status" value="1"/>
</dbReference>
<dbReference type="RefSeq" id="WP_307483058.1">
    <property type="nucleotide sequence ID" value="NZ_JAUTBF010000001.1"/>
</dbReference>
<gene>
    <name evidence="5" type="ORF">QE412_002041</name>
</gene>
<dbReference type="InterPro" id="IPR036388">
    <property type="entry name" value="WH-like_DNA-bd_sf"/>
</dbReference>
<accession>A0ABU0TUY0</accession>
<evidence type="ECO:0000256" key="2">
    <source>
        <dbReference type="ARBA" id="ARBA00023125"/>
    </source>
</evidence>
<dbReference type="EMBL" id="JAUTBF010000001">
    <property type="protein sequence ID" value="MDQ1123468.1"/>
    <property type="molecule type" value="Genomic_DNA"/>
</dbReference>
<dbReference type="PANTHER" id="PTHR44846:SF1">
    <property type="entry name" value="MANNOSYL-D-GLYCERATE TRANSPORT_METABOLISM SYSTEM REPRESSOR MNGR-RELATED"/>
    <property type="match status" value="1"/>
</dbReference>
<feature type="domain" description="HTH gntR-type" evidence="4">
    <location>
        <begin position="30"/>
        <end position="98"/>
    </location>
</feature>
<evidence type="ECO:0000313" key="5">
    <source>
        <dbReference type="EMBL" id="MDQ1123468.1"/>
    </source>
</evidence>
<organism evidence="5 6">
    <name type="scientific">Microbacterium trichothecenolyticum</name>
    <name type="common">Aureobacterium trichothecenolyticum</name>
    <dbReference type="NCBI Taxonomy" id="69370"/>
    <lineage>
        <taxon>Bacteria</taxon>
        <taxon>Bacillati</taxon>
        <taxon>Actinomycetota</taxon>
        <taxon>Actinomycetes</taxon>
        <taxon>Micrococcales</taxon>
        <taxon>Microbacteriaceae</taxon>
        <taxon>Microbacterium</taxon>
    </lineage>
</organism>
<dbReference type="Gene3D" id="1.10.10.10">
    <property type="entry name" value="Winged helix-like DNA-binding domain superfamily/Winged helix DNA-binding domain"/>
    <property type="match status" value="1"/>
</dbReference>
<protein>
    <submittedName>
        <fullName evidence="5">DNA-binding GntR family transcriptional regulator</fullName>
    </submittedName>
</protein>
<dbReference type="PANTHER" id="PTHR44846">
    <property type="entry name" value="MANNOSYL-D-GLYCERATE TRANSPORT/METABOLISM SYSTEM REPRESSOR MNGR-RELATED"/>
    <property type="match status" value="1"/>
</dbReference>
<reference evidence="5 6" key="1">
    <citation type="submission" date="2023-07" db="EMBL/GenBank/DDBJ databases">
        <title>Functional and genomic diversity of the sorghum phyllosphere microbiome.</title>
        <authorList>
            <person name="Shade A."/>
        </authorList>
    </citation>
    <scope>NUCLEOTIDE SEQUENCE [LARGE SCALE GENOMIC DNA]</scope>
    <source>
        <strain evidence="5 6">SORGH_AS_1207</strain>
    </source>
</reference>
<dbReference type="InterPro" id="IPR011663">
    <property type="entry name" value="UTRA"/>
</dbReference>
<dbReference type="SUPFAM" id="SSF46785">
    <property type="entry name" value="Winged helix' DNA-binding domain"/>
    <property type="match status" value="1"/>
</dbReference>
<dbReference type="GO" id="GO:0003677">
    <property type="term" value="F:DNA binding"/>
    <property type="evidence" value="ECO:0007669"/>
    <property type="project" value="UniProtKB-KW"/>
</dbReference>
<keyword evidence="2 5" id="KW-0238">DNA-binding</keyword>
<evidence type="ECO:0000256" key="3">
    <source>
        <dbReference type="ARBA" id="ARBA00023163"/>
    </source>
</evidence>
<dbReference type="Pfam" id="PF07702">
    <property type="entry name" value="UTRA"/>
    <property type="match status" value="1"/>
</dbReference>
<dbReference type="SMART" id="SM00345">
    <property type="entry name" value="HTH_GNTR"/>
    <property type="match status" value="1"/>
</dbReference>
<evidence type="ECO:0000259" key="4">
    <source>
        <dbReference type="PROSITE" id="PS50949"/>
    </source>
</evidence>
<keyword evidence="1" id="KW-0805">Transcription regulation</keyword>
<evidence type="ECO:0000313" key="6">
    <source>
        <dbReference type="Proteomes" id="UP001226691"/>
    </source>
</evidence>
<dbReference type="Pfam" id="PF00392">
    <property type="entry name" value="GntR"/>
    <property type="match status" value="1"/>
</dbReference>
<keyword evidence="3" id="KW-0804">Transcription</keyword>
<dbReference type="SUPFAM" id="SSF64288">
    <property type="entry name" value="Chorismate lyase-like"/>
    <property type="match status" value="1"/>
</dbReference>
<dbReference type="InterPro" id="IPR028978">
    <property type="entry name" value="Chorismate_lyase_/UTRA_dom_sf"/>
</dbReference>
<dbReference type="Proteomes" id="UP001226691">
    <property type="component" value="Unassembled WGS sequence"/>
</dbReference>
<dbReference type="InterPro" id="IPR036390">
    <property type="entry name" value="WH_DNA-bd_sf"/>
</dbReference>
<dbReference type="InterPro" id="IPR000524">
    <property type="entry name" value="Tscrpt_reg_HTH_GntR"/>
</dbReference>
<evidence type="ECO:0000256" key="1">
    <source>
        <dbReference type="ARBA" id="ARBA00023015"/>
    </source>
</evidence>
<comment type="caution">
    <text evidence="5">The sequence shown here is derived from an EMBL/GenBank/DDBJ whole genome shotgun (WGS) entry which is preliminary data.</text>
</comment>
<dbReference type="SMART" id="SM00866">
    <property type="entry name" value="UTRA"/>
    <property type="match status" value="1"/>
</dbReference>
<name>A0ABU0TUY0_MICTR</name>
<dbReference type="InterPro" id="IPR050679">
    <property type="entry name" value="Bact_HTH_transcr_reg"/>
</dbReference>
<dbReference type="CDD" id="cd07377">
    <property type="entry name" value="WHTH_GntR"/>
    <property type="match status" value="1"/>
</dbReference>
<sequence length="286" mass="31681">MIDVALRRDLMPLSPDHGDDEPEGSRPGRVLRYQHVYDLVVDLIRDRDLKPGSQLPSTAELANMAGVSIISVRRALDELTRHGRIVRHQGVGTFVASPRIVSEPSRPGGLLQTLRGLGDHVELQTELVRLIVGLPSEQQAAALGIETGSPVWEVARLRRLGSQPKVYETAVLPISLISSLDQEYLAAGGSLYELLAERHGFRDDLVEQAFEVDEPTAVERQYLQLPGTADVVRIRGVSLNADGVAFDSFQQTYPAKEFTFYVSGTSRQRLIEPSREAEWDVRPLGR</sequence>